<evidence type="ECO:0000256" key="14">
    <source>
        <dbReference type="ARBA" id="ARBA00074306"/>
    </source>
</evidence>
<evidence type="ECO:0000259" key="17">
    <source>
        <dbReference type="PROSITE" id="PS50110"/>
    </source>
</evidence>
<dbReference type="SMART" id="SM00387">
    <property type="entry name" value="HATPase_c"/>
    <property type="match status" value="1"/>
</dbReference>
<dbReference type="Proteomes" id="UP000249794">
    <property type="component" value="Unassembled WGS sequence"/>
</dbReference>
<dbReference type="InterPro" id="IPR004358">
    <property type="entry name" value="Sig_transdc_His_kin-like_C"/>
</dbReference>
<dbReference type="SMART" id="SM00448">
    <property type="entry name" value="REC"/>
    <property type="match status" value="1"/>
</dbReference>
<dbReference type="EC" id="2.7.13.3" evidence="4"/>
<evidence type="ECO:0000256" key="4">
    <source>
        <dbReference type="ARBA" id="ARBA00012438"/>
    </source>
</evidence>
<protein>
    <recommendedName>
        <fullName evidence="14">Circadian input-output histidine kinase CikA</fullName>
        <ecNumber evidence="4">2.7.13.3</ecNumber>
    </recommendedName>
</protein>
<dbReference type="InterPro" id="IPR003661">
    <property type="entry name" value="HisK_dim/P_dom"/>
</dbReference>
<dbReference type="SMART" id="SM00388">
    <property type="entry name" value="HisKA"/>
    <property type="match status" value="1"/>
</dbReference>
<keyword evidence="10" id="KW-0067">ATP-binding</keyword>
<dbReference type="InterPro" id="IPR005467">
    <property type="entry name" value="His_kinase_dom"/>
</dbReference>
<dbReference type="InterPro" id="IPR035965">
    <property type="entry name" value="PAS-like_dom_sf"/>
</dbReference>
<proteinExistence type="inferred from homology"/>
<evidence type="ECO:0000256" key="5">
    <source>
        <dbReference type="ARBA" id="ARBA00022553"/>
    </source>
</evidence>
<dbReference type="EMBL" id="QBMP01000030">
    <property type="protein sequence ID" value="PZO58645.1"/>
    <property type="molecule type" value="Genomic_DNA"/>
</dbReference>
<dbReference type="Pfam" id="PF02518">
    <property type="entry name" value="HATPase_c"/>
    <property type="match status" value="1"/>
</dbReference>
<dbReference type="SUPFAM" id="SSF47384">
    <property type="entry name" value="Homodimeric domain of signal transducing histidine kinase"/>
    <property type="match status" value="1"/>
</dbReference>
<feature type="domain" description="PAS" evidence="18">
    <location>
        <begin position="536"/>
        <end position="606"/>
    </location>
</feature>
<dbReference type="Pfam" id="PF00072">
    <property type="entry name" value="Response_reg"/>
    <property type="match status" value="1"/>
</dbReference>
<dbReference type="InterPro" id="IPR011006">
    <property type="entry name" value="CheY-like_superfamily"/>
</dbReference>
<dbReference type="Gene3D" id="1.10.287.130">
    <property type="match status" value="1"/>
</dbReference>
<dbReference type="Gene3D" id="3.30.450.20">
    <property type="entry name" value="PAS domain"/>
    <property type="match status" value="4"/>
</dbReference>
<dbReference type="PANTHER" id="PTHR43547:SF2">
    <property type="entry name" value="HYBRID SIGNAL TRANSDUCTION HISTIDINE KINASE C"/>
    <property type="match status" value="1"/>
</dbReference>
<dbReference type="PANTHER" id="PTHR43547">
    <property type="entry name" value="TWO-COMPONENT HISTIDINE KINASE"/>
    <property type="match status" value="1"/>
</dbReference>
<accession>A0A2W4ZKH2</accession>
<evidence type="ECO:0000259" key="19">
    <source>
        <dbReference type="PROSITE" id="PS50113"/>
    </source>
</evidence>
<dbReference type="FunFam" id="3.30.450.20:FF:000099">
    <property type="entry name" value="Sensory box sensor histidine kinase"/>
    <property type="match status" value="1"/>
</dbReference>
<dbReference type="SUPFAM" id="SSF55874">
    <property type="entry name" value="ATPase domain of HSP90 chaperone/DNA topoisomerase II/histidine kinase"/>
    <property type="match status" value="1"/>
</dbReference>
<dbReference type="PROSITE" id="PS50112">
    <property type="entry name" value="PAS"/>
    <property type="match status" value="3"/>
</dbReference>
<keyword evidence="5 15" id="KW-0597">Phosphoprotein</keyword>
<evidence type="ECO:0000259" key="16">
    <source>
        <dbReference type="PROSITE" id="PS50109"/>
    </source>
</evidence>
<evidence type="ECO:0000256" key="8">
    <source>
        <dbReference type="ARBA" id="ARBA00022741"/>
    </source>
</evidence>
<dbReference type="InterPro" id="IPR000014">
    <property type="entry name" value="PAS"/>
</dbReference>
<keyword evidence="12" id="KW-0902">Two-component regulatory system</keyword>
<comment type="caution">
    <text evidence="20">The sequence shown here is derived from an EMBL/GenBank/DDBJ whole genome shotgun (WGS) entry which is preliminary data.</text>
</comment>
<dbReference type="GO" id="GO:0005524">
    <property type="term" value="F:ATP binding"/>
    <property type="evidence" value="ECO:0007669"/>
    <property type="project" value="UniProtKB-KW"/>
</dbReference>
<dbReference type="Pfam" id="PF08448">
    <property type="entry name" value="PAS_4"/>
    <property type="match status" value="2"/>
</dbReference>
<organism evidence="20 21">
    <name type="scientific">Phormidesmis priestleyi</name>
    <dbReference type="NCBI Taxonomy" id="268141"/>
    <lineage>
        <taxon>Bacteria</taxon>
        <taxon>Bacillati</taxon>
        <taxon>Cyanobacteriota</taxon>
        <taxon>Cyanophyceae</taxon>
        <taxon>Leptolyngbyales</taxon>
        <taxon>Leptolyngbyaceae</taxon>
        <taxon>Phormidesmis</taxon>
    </lineage>
</organism>
<dbReference type="CDD" id="cd00130">
    <property type="entry name" value="PAS"/>
    <property type="match status" value="3"/>
</dbReference>
<dbReference type="GO" id="GO:0000155">
    <property type="term" value="F:phosphorelay sensor kinase activity"/>
    <property type="evidence" value="ECO:0007669"/>
    <property type="project" value="InterPro"/>
</dbReference>
<dbReference type="InterPro" id="IPR013656">
    <property type="entry name" value="PAS_4"/>
</dbReference>
<dbReference type="SMART" id="SM00086">
    <property type="entry name" value="PAC"/>
    <property type="match status" value="2"/>
</dbReference>
<feature type="domain" description="PAC" evidence="19">
    <location>
        <begin position="609"/>
        <end position="661"/>
    </location>
</feature>
<dbReference type="InterPro" id="IPR003594">
    <property type="entry name" value="HATPase_dom"/>
</dbReference>
<reference evidence="20 21" key="2">
    <citation type="submission" date="2018-06" db="EMBL/GenBank/DDBJ databases">
        <title>Metagenomic assembly of (sub)arctic Cyanobacteria and their associated microbiome from non-axenic cultures.</title>
        <authorList>
            <person name="Baurain D."/>
        </authorList>
    </citation>
    <scope>NUCLEOTIDE SEQUENCE [LARGE SCALE GENOMIC DNA]</scope>
    <source>
        <strain evidence="20">ULC027bin1</strain>
    </source>
</reference>
<dbReference type="InterPro" id="IPR036097">
    <property type="entry name" value="HisK_dim/P_sf"/>
</dbReference>
<dbReference type="InterPro" id="IPR013655">
    <property type="entry name" value="PAS_fold_3"/>
</dbReference>
<evidence type="ECO:0000256" key="12">
    <source>
        <dbReference type="ARBA" id="ARBA00023012"/>
    </source>
</evidence>
<evidence type="ECO:0000256" key="7">
    <source>
        <dbReference type="ARBA" id="ARBA00022692"/>
    </source>
</evidence>
<dbReference type="PROSITE" id="PS50109">
    <property type="entry name" value="HIS_KIN"/>
    <property type="match status" value="1"/>
</dbReference>
<dbReference type="PROSITE" id="PS50110">
    <property type="entry name" value="RESPONSE_REGULATORY"/>
    <property type="match status" value="1"/>
</dbReference>
<reference evidence="21" key="1">
    <citation type="submission" date="2018-04" db="EMBL/GenBank/DDBJ databases">
        <authorList>
            <person name="Cornet L."/>
        </authorList>
    </citation>
    <scope>NUCLEOTIDE SEQUENCE [LARGE SCALE GENOMIC DNA]</scope>
</reference>
<dbReference type="PRINTS" id="PR00344">
    <property type="entry name" value="BCTRLSENSOR"/>
</dbReference>
<keyword evidence="7" id="KW-0812">Transmembrane</keyword>
<dbReference type="InterPro" id="IPR001789">
    <property type="entry name" value="Sig_transdc_resp-reg_receiver"/>
</dbReference>
<dbReference type="Gene3D" id="3.30.565.10">
    <property type="entry name" value="Histidine kinase-like ATPase, C-terminal domain"/>
    <property type="match status" value="1"/>
</dbReference>
<evidence type="ECO:0000256" key="2">
    <source>
        <dbReference type="ARBA" id="ARBA00004370"/>
    </source>
</evidence>
<keyword evidence="8" id="KW-0547">Nucleotide-binding</keyword>
<dbReference type="InterPro" id="IPR000700">
    <property type="entry name" value="PAS-assoc_C"/>
</dbReference>
<dbReference type="CDD" id="cd16922">
    <property type="entry name" value="HATPase_EvgS-ArcB-TorS-like"/>
    <property type="match status" value="1"/>
</dbReference>
<evidence type="ECO:0000256" key="9">
    <source>
        <dbReference type="ARBA" id="ARBA00022777"/>
    </source>
</evidence>
<evidence type="ECO:0000313" key="21">
    <source>
        <dbReference type="Proteomes" id="UP000249794"/>
    </source>
</evidence>
<dbReference type="SUPFAM" id="SSF55785">
    <property type="entry name" value="PYP-like sensor domain (PAS domain)"/>
    <property type="match status" value="4"/>
</dbReference>
<dbReference type="Pfam" id="PF00512">
    <property type="entry name" value="HisKA"/>
    <property type="match status" value="1"/>
</dbReference>
<evidence type="ECO:0000256" key="11">
    <source>
        <dbReference type="ARBA" id="ARBA00022989"/>
    </source>
</evidence>
<evidence type="ECO:0000256" key="1">
    <source>
        <dbReference type="ARBA" id="ARBA00000085"/>
    </source>
</evidence>
<feature type="domain" description="PAS" evidence="18">
    <location>
        <begin position="407"/>
        <end position="481"/>
    </location>
</feature>
<dbReference type="Pfam" id="PF08447">
    <property type="entry name" value="PAS_3"/>
    <property type="match status" value="1"/>
</dbReference>
<keyword evidence="11" id="KW-1133">Transmembrane helix</keyword>
<dbReference type="FunFam" id="1.10.287.130:FF:000004">
    <property type="entry name" value="Ethylene receptor 1"/>
    <property type="match status" value="1"/>
</dbReference>
<name>A0A2W4ZKH2_9CYAN</name>
<dbReference type="Pfam" id="PF13188">
    <property type="entry name" value="PAS_8"/>
    <property type="match status" value="1"/>
</dbReference>
<dbReference type="GO" id="GO:0016020">
    <property type="term" value="C:membrane"/>
    <property type="evidence" value="ECO:0007669"/>
    <property type="project" value="UniProtKB-SubCell"/>
</dbReference>
<keyword evidence="9" id="KW-0418">Kinase</keyword>
<evidence type="ECO:0000256" key="6">
    <source>
        <dbReference type="ARBA" id="ARBA00022679"/>
    </source>
</evidence>
<evidence type="ECO:0000256" key="10">
    <source>
        <dbReference type="ARBA" id="ARBA00022840"/>
    </source>
</evidence>
<dbReference type="InterPro" id="IPR001610">
    <property type="entry name" value="PAC"/>
</dbReference>
<dbReference type="Gene3D" id="3.40.50.2300">
    <property type="match status" value="1"/>
</dbReference>
<dbReference type="PROSITE" id="PS50113">
    <property type="entry name" value="PAC"/>
    <property type="match status" value="2"/>
</dbReference>
<evidence type="ECO:0000313" key="20">
    <source>
        <dbReference type="EMBL" id="PZO58645.1"/>
    </source>
</evidence>
<sequence length="1058" mass="117891">MILRKILEWKPAAIAQNQASQHLSQCLVEQCLVEQNRLMAMLASASPMPECLAAICDSIARLSPGTRASIFIEDIENLVDGWPHQSLHQSPYQSPYQSLDNSVLADHSIPILAADQAPLGSLVLSFDTVRSVTEAEQQLAEFGAYCVSILWERDRTNRVLHQSEKKYGTLFASMDEGFCICEMLFDDDDRPYDYRFLEANSMLETLSGLSNVVGKTMREFVPDLEAEWYEIYGKVVRTGQPVRFEQQATALDRWFDVNAFPIGEAQSNQPAILFTNTTERRRTEQALRASEAKSRNILESITDAFFTVDRDWKFTYLNPQAERMVGCEPGELLGKDMWQEYPGVVGSEFETAYRLAAEDKIASSVVSYYPDHDRWYEAHAYPANEGITVYFRNVTDQKQAEAALQKSIQQLRAIYDGTSRYMGLLTPDGTLIEINRAALDFVGTQANDVIGLPLWETVWFRYTPAAAEAVRQSVRRAAAGERDRQEISITSPLGQVITFEFLFYPIFNEAGEVMFIVPEATDVTARKQAKEALAMSEERFRNMADNIAQLAWIADHQGKVDWYNQRWFDYTGTTMAEMAEWGWQQVHHPDHLDRVFEKVQHCFAQDEPWEDTFPLRGKDGEYRWFLSRAIPIRSEQDNVLRWFGTNTDITEQRESEQAKALLLAQEQKARLAAESANQIKDEFLAVVSHELRTPLNPILGWSQLLQKGHLSPQKTAQALAIIERNAKMQAQLINDLLDVSRILQGKLSLSAQPVDLGYVIRVAMETVQLSATAKSIHLDMALDPSVGKVSGDASRLQQVIWNLLSNAVKFTPPGGRITVRLERVGTAAQVSISDTGKGIDPDFLPLVFDHFRQEDASITRKFGGLGLGLAIVRRLVELHGGTIHADSPGEGQGSTFAFKLPLMPAPVSQALLPNTLRAVTAPKIGPITASLSLQDRKILVVDDDESSRDYVTAALETYGANVRAAASGHEALALLIESPPDVLVSDVGMPGMDGYSLIRQIRALPAAQGGQTPAIALTAYAAEMDYQQAMSAGFQRHIAKPVEADALIEIICFLLASS</sequence>
<evidence type="ECO:0000256" key="15">
    <source>
        <dbReference type="PROSITE-ProRule" id="PRU00169"/>
    </source>
</evidence>
<comment type="subcellular location">
    <subcellularLocation>
        <location evidence="2">Membrane</location>
    </subcellularLocation>
</comment>
<keyword evidence="13" id="KW-0472">Membrane</keyword>
<feature type="domain" description="PAS" evidence="18">
    <location>
        <begin position="290"/>
        <end position="341"/>
    </location>
</feature>
<feature type="domain" description="Response regulatory" evidence="17">
    <location>
        <begin position="937"/>
        <end position="1055"/>
    </location>
</feature>
<evidence type="ECO:0000256" key="13">
    <source>
        <dbReference type="ARBA" id="ARBA00023136"/>
    </source>
</evidence>
<dbReference type="SMART" id="SM00091">
    <property type="entry name" value="PAS"/>
    <property type="match status" value="3"/>
</dbReference>
<gene>
    <name evidence="20" type="ORF">DCF15_04820</name>
</gene>
<dbReference type="FunFam" id="3.30.565.10:FF:000010">
    <property type="entry name" value="Sensor histidine kinase RcsC"/>
    <property type="match status" value="1"/>
</dbReference>
<dbReference type="CDD" id="cd00082">
    <property type="entry name" value="HisKA"/>
    <property type="match status" value="1"/>
</dbReference>
<dbReference type="NCBIfam" id="TIGR00229">
    <property type="entry name" value="sensory_box"/>
    <property type="match status" value="3"/>
</dbReference>
<dbReference type="SUPFAM" id="SSF52172">
    <property type="entry name" value="CheY-like"/>
    <property type="match status" value="1"/>
</dbReference>
<evidence type="ECO:0000256" key="3">
    <source>
        <dbReference type="ARBA" id="ARBA00006402"/>
    </source>
</evidence>
<keyword evidence="6" id="KW-0808">Transferase</keyword>
<feature type="domain" description="PAC" evidence="19">
    <location>
        <begin position="483"/>
        <end position="535"/>
    </location>
</feature>
<comment type="similarity">
    <text evidence="3">In the N-terminal section; belongs to the phytochrome family.</text>
</comment>
<evidence type="ECO:0000259" key="18">
    <source>
        <dbReference type="PROSITE" id="PS50112"/>
    </source>
</evidence>
<dbReference type="CDD" id="cd17580">
    <property type="entry name" value="REC_2_DhkD-like"/>
    <property type="match status" value="1"/>
</dbReference>
<dbReference type="InterPro" id="IPR036890">
    <property type="entry name" value="HATPase_C_sf"/>
</dbReference>
<comment type="catalytic activity">
    <reaction evidence="1">
        <text>ATP + protein L-histidine = ADP + protein N-phospho-L-histidine.</text>
        <dbReference type="EC" id="2.7.13.3"/>
    </reaction>
</comment>
<feature type="domain" description="Histidine kinase" evidence="16">
    <location>
        <begin position="686"/>
        <end position="904"/>
    </location>
</feature>
<dbReference type="AlphaFoldDB" id="A0A2W4ZKH2"/>
<feature type="modified residue" description="4-aspartylphosphate" evidence="15">
    <location>
        <position position="986"/>
    </location>
</feature>